<comment type="caution">
    <text evidence="2">The sequence shown here is derived from an EMBL/GenBank/DDBJ whole genome shotgun (WGS) entry which is preliminary data.</text>
</comment>
<evidence type="ECO:0000256" key="1">
    <source>
        <dbReference type="SAM" id="MobiDB-lite"/>
    </source>
</evidence>
<sequence length="93" mass="9758">MPRRTALTDRLAQHPSAGRSKAVHQAPEDGGGADHARAELVPDAIDGHFGHQSVLAGLIEADLPGHLVRVDEVFALEHQPNQVAAPQAGGVHL</sequence>
<keyword evidence="3" id="KW-1185">Reference proteome</keyword>
<dbReference type="EMBL" id="VZRB01000048">
    <property type="protein sequence ID" value="KAB1140025.1"/>
    <property type="molecule type" value="Genomic_DNA"/>
</dbReference>
<evidence type="ECO:0000313" key="2">
    <source>
        <dbReference type="EMBL" id="KAB1140025.1"/>
    </source>
</evidence>
<reference evidence="2 3" key="1">
    <citation type="submission" date="2019-09" db="EMBL/GenBank/DDBJ databases">
        <title>Screening of Novel Bioactive Compounds from Soil-Associated.</title>
        <authorList>
            <person name="Zhao S."/>
        </authorList>
    </citation>
    <scope>NUCLEOTIDE SEQUENCE [LARGE SCALE GENOMIC DNA]</scope>
    <source>
        <strain evidence="2 3">HIT-DPA4</strain>
    </source>
</reference>
<feature type="region of interest" description="Disordered" evidence="1">
    <location>
        <begin position="1"/>
        <end position="36"/>
    </location>
</feature>
<evidence type="ECO:0000313" key="3">
    <source>
        <dbReference type="Proteomes" id="UP000442707"/>
    </source>
</evidence>
<organism evidence="2 3">
    <name type="scientific">Streptomyces luteolifulvus</name>
    <dbReference type="NCBI Taxonomy" id="2615112"/>
    <lineage>
        <taxon>Bacteria</taxon>
        <taxon>Bacillati</taxon>
        <taxon>Actinomycetota</taxon>
        <taxon>Actinomycetes</taxon>
        <taxon>Kitasatosporales</taxon>
        <taxon>Streptomycetaceae</taxon>
        <taxon>Streptomyces</taxon>
    </lineage>
</organism>
<dbReference type="AlphaFoldDB" id="A0A6H9UPP6"/>
<dbReference type="RefSeq" id="WP_150957813.1">
    <property type="nucleotide sequence ID" value="NZ_VZRB01000048.1"/>
</dbReference>
<gene>
    <name evidence="2" type="ORF">F7R91_37790</name>
</gene>
<protein>
    <submittedName>
        <fullName evidence="2">Uncharacterized protein</fullName>
    </submittedName>
</protein>
<accession>A0A6H9UPP6</accession>
<name>A0A6H9UPP6_9ACTN</name>
<dbReference type="Proteomes" id="UP000442707">
    <property type="component" value="Unassembled WGS sequence"/>
</dbReference>
<proteinExistence type="predicted"/>